<dbReference type="PANTHER" id="PTHR30632:SF11">
    <property type="entry name" value="BLR4797 PROTEIN"/>
    <property type="match status" value="1"/>
</dbReference>
<keyword evidence="2" id="KW-1185">Reference proteome</keyword>
<protein>
    <submittedName>
        <fullName evidence="1">Molybdate transport system substrate-binding protein</fullName>
    </submittedName>
</protein>
<gene>
    <name evidence="1" type="ORF">FB560_2922</name>
</gene>
<dbReference type="EMBL" id="VFOX01000001">
    <property type="protein sequence ID" value="TQL87253.1"/>
    <property type="molecule type" value="Genomic_DNA"/>
</dbReference>
<dbReference type="Proteomes" id="UP000317209">
    <property type="component" value="Unassembled WGS sequence"/>
</dbReference>
<dbReference type="GO" id="GO:0015689">
    <property type="term" value="P:molybdate ion transport"/>
    <property type="evidence" value="ECO:0007669"/>
    <property type="project" value="TreeGrafter"/>
</dbReference>
<dbReference type="PANTHER" id="PTHR30632">
    <property type="entry name" value="MOLYBDATE-BINDING PERIPLASMIC PROTEIN"/>
    <property type="match status" value="1"/>
</dbReference>
<name>A0A543BQZ5_9MICO</name>
<dbReference type="Pfam" id="PF13531">
    <property type="entry name" value="SBP_bac_11"/>
    <property type="match status" value="1"/>
</dbReference>
<dbReference type="AlphaFoldDB" id="A0A543BQZ5"/>
<accession>A0A543BQZ5</accession>
<evidence type="ECO:0000313" key="1">
    <source>
        <dbReference type="EMBL" id="TQL87253.1"/>
    </source>
</evidence>
<comment type="caution">
    <text evidence="1">The sequence shown here is derived from an EMBL/GenBank/DDBJ whole genome shotgun (WGS) entry which is preliminary data.</text>
</comment>
<sequence length="225" mass="23417">MITLYSGLVVRQALEETVIPIFEKATGERVEATFEPTTVLLSRIAEGERPDLVLGVSSSVRGLADQGVLGHEGLADIAVSAVGFARLPESPAPADESAESFLEYLRAASAVAYTLSGASGLHFMEVLRTHDLLEVIDERAVRFSAGLTADAVVDGRASVAIQQISELRAVAGPHIVTPIPHALQSYASFAIGVRPGAPDTAAAFATALGAPDARRAFESVGLSAP</sequence>
<dbReference type="InterPro" id="IPR050682">
    <property type="entry name" value="ModA/WtpA"/>
</dbReference>
<dbReference type="SUPFAM" id="SSF53850">
    <property type="entry name" value="Periplasmic binding protein-like II"/>
    <property type="match status" value="1"/>
</dbReference>
<reference evidence="1 2" key="1">
    <citation type="submission" date="2019-06" db="EMBL/GenBank/DDBJ databases">
        <title>Sequencing the genomes of 1000 actinobacteria strains.</title>
        <authorList>
            <person name="Klenk H.-P."/>
        </authorList>
    </citation>
    <scope>NUCLEOTIDE SEQUENCE [LARGE SCALE GENOMIC DNA]</scope>
    <source>
        <strain evidence="1 2">DSM 20169</strain>
    </source>
</reference>
<proteinExistence type="predicted"/>
<organism evidence="1 2">
    <name type="scientific">Microbacterium saperdae</name>
    <dbReference type="NCBI Taxonomy" id="69368"/>
    <lineage>
        <taxon>Bacteria</taxon>
        <taxon>Bacillati</taxon>
        <taxon>Actinomycetota</taxon>
        <taxon>Actinomycetes</taxon>
        <taxon>Micrococcales</taxon>
        <taxon>Microbacteriaceae</taxon>
        <taxon>Microbacterium</taxon>
    </lineage>
</organism>
<dbReference type="RefSeq" id="WP_141873028.1">
    <property type="nucleotide sequence ID" value="NZ_VFOX01000001.1"/>
</dbReference>
<dbReference type="Gene3D" id="3.40.190.10">
    <property type="entry name" value="Periplasmic binding protein-like II"/>
    <property type="match status" value="2"/>
</dbReference>
<evidence type="ECO:0000313" key="2">
    <source>
        <dbReference type="Proteomes" id="UP000317209"/>
    </source>
</evidence>
<dbReference type="GO" id="GO:0030973">
    <property type="term" value="F:molybdate ion binding"/>
    <property type="evidence" value="ECO:0007669"/>
    <property type="project" value="TreeGrafter"/>
</dbReference>
<dbReference type="OrthoDB" id="8216219at2"/>